<organism evidence="2 3">
    <name type="scientific">Rugamonas fusca</name>
    <dbReference type="NCBI Taxonomy" id="2758568"/>
    <lineage>
        <taxon>Bacteria</taxon>
        <taxon>Pseudomonadati</taxon>
        <taxon>Pseudomonadota</taxon>
        <taxon>Betaproteobacteria</taxon>
        <taxon>Burkholderiales</taxon>
        <taxon>Oxalobacteraceae</taxon>
        <taxon>Telluria group</taxon>
        <taxon>Rugamonas</taxon>
    </lineage>
</organism>
<feature type="region of interest" description="Disordered" evidence="1">
    <location>
        <begin position="36"/>
        <end position="56"/>
    </location>
</feature>
<evidence type="ECO:0000256" key="1">
    <source>
        <dbReference type="SAM" id="MobiDB-lite"/>
    </source>
</evidence>
<dbReference type="Proteomes" id="UP000566711">
    <property type="component" value="Unassembled WGS sequence"/>
</dbReference>
<gene>
    <name evidence="2" type="ORF">H3H36_20520</name>
</gene>
<feature type="compositionally biased region" description="Basic and acidic residues" evidence="1">
    <location>
        <begin position="1"/>
        <end position="11"/>
    </location>
</feature>
<evidence type="ECO:0000313" key="2">
    <source>
        <dbReference type="EMBL" id="MBA5607744.1"/>
    </source>
</evidence>
<evidence type="ECO:0000313" key="3">
    <source>
        <dbReference type="Proteomes" id="UP000566711"/>
    </source>
</evidence>
<comment type="caution">
    <text evidence="2">The sequence shown here is derived from an EMBL/GenBank/DDBJ whole genome shotgun (WGS) entry which is preliminary data.</text>
</comment>
<accession>A0A7W2I8N7</accession>
<sequence>MAVPDLKDKHMLKPGAATGKNNEHLVPAREFAKLTDYPRASSTAAGMPTGPAPSRA</sequence>
<feature type="region of interest" description="Disordered" evidence="1">
    <location>
        <begin position="1"/>
        <end position="24"/>
    </location>
</feature>
<keyword evidence="3" id="KW-1185">Reference proteome</keyword>
<reference evidence="2 3" key="1">
    <citation type="submission" date="2020-07" db="EMBL/GenBank/DDBJ databases">
        <title>Novel species isolated from subtropical streams in China.</title>
        <authorList>
            <person name="Lu H."/>
        </authorList>
    </citation>
    <scope>NUCLEOTIDE SEQUENCE [LARGE SCALE GENOMIC DNA]</scope>
    <source>
        <strain evidence="2 3">FT3S</strain>
    </source>
</reference>
<name>A0A7W2I8N7_9BURK</name>
<proteinExistence type="predicted"/>
<dbReference type="RefSeq" id="WP_182219949.1">
    <property type="nucleotide sequence ID" value="NZ_JACEZS010000021.1"/>
</dbReference>
<dbReference type="AlphaFoldDB" id="A0A7W2I8N7"/>
<protein>
    <submittedName>
        <fullName evidence="2">Uncharacterized protein</fullName>
    </submittedName>
</protein>
<dbReference type="EMBL" id="JACEZS010000021">
    <property type="protein sequence ID" value="MBA5607744.1"/>
    <property type="molecule type" value="Genomic_DNA"/>
</dbReference>